<feature type="transmembrane region" description="Helical" evidence="7">
    <location>
        <begin position="249"/>
        <end position="266"/>
    </location>
</feature>
<evidence type="ECO:0000256" key="6">
    <source>
        <dbReference type="PIRSR" id="PIRSR604254-1"/>
    </source>
</evidence>
<evidence type="ECO:0000313" key="8">
    <source>
        <dbReference type="EMBL" id="QLQ82199.1"/>
    </source>
</evidence>
<keyword evidence="3 7" id="KW-0812">Transmembrane</keyword>
<feature type="transmembrane region" description="Helical" evidence="7">
    <location>
        <begin position="213"/>
        <end position="237"/>
    </location>
</feature>
<organism evidence="8 9">
    <name type="scientific">Torulaspora globosa</name>
    <dbReference type="NCBI Taxonomy" id="48254"/>
    <lineage>
        <taxon>Eukaryota</taxon>
        <taxon>Fungi</taxon>
        <taxon>Dikarya</taxon>
        <taxon>Ascomycota</taxon>
        <taxon>Saccharomycotina</taxon>
        <taxon>Saccharomycetes</taxon>
        <taxon>Saccharomycetales</taxon>
        <taxon>Saccharomycetaceae</taxon>
        <taxon>Torulaspora</taxon>
    </lineage>
</organism>
<keyword evidence="5 7" id="KW-0472">Membrane</keyword>
<name>A0A7H9HYJ9_9SACH</name>
<dbReference type="Pfam" id="PF03006">
    <property type="entry name" value="HlyIII"/>
    <property type="match status" value="1"/>
</dbReference>
<feature type="transmembrane region" description="Helical" evidence="7">
    <location>
        <begin position="83"/>
        <end position="102"/>
    </location>
</feature>
<feature type="transmembrane region" description="Helical" evidence="7">
    <location>
        <begin position="181"/>
        <end position="201"/>
    </location>
</feature>
<sequence length="327" mass="37504">MGEHLKKRSVGSVTIQRPIAMDSHEDPLVNKDSSRRKARRLYTWDEIPEWQRDNEHILTGYVGETKSSWECFKSLFYLHNESVNIYTHLMPGIAFFFILFFNKFAITKFETTSFIDYFMIDLFFIGAFTCLTLSSIFHCLKNHSLAVATFGNKLDYLGIVVLIVNSMVSIMYYGFHESPALFYFFTVVTCSFGLACGIVSMKERFRTREWRPYRAALFVAFGLSAVLPIITGIFHYGFSEIYLRIQVKWVLLGGIFYIIGAVLYGMRFPEKCSPGRFDIFGHSHQLFHILVVVAALCHLNGLIKSYDLVHLKLAMAPASSPSIDTFN</sequence>
<dbReference type="InterPro" id="IPR004254">
    <property type="entry name" value="AdipoR/HlyIII-related"/>
</dbReference>
<feature type="transmembrane region" description="Helical" evidence="7">
    <location>
        <begin position="114"/>
        <end position="133"/>
    </location>
</feature>
<comment type="subcellular location">
    <subcellularLocation>
        <location evidence="1">Membrane</location>
        <topology evidence="1">Multi-pass membrane protein</topology>
    </subcellularLocation>
</comment>
<comment type="similarity">
    <text evidence="2">Belongs to the ADIPOR family.</text>
</comment>
<feature type="binding site" evidence="6">
    <location>
        <position position="138"/>
    </location>
    <ligand>
        <name>Zn(2+)</name>
        <dbReference type="ChEBI" id="CHEBI:29105"/>
    </ligand>
</feature>
<feature type="binding site" evidence="6">
    <location>
        <position position="288"/>
    </location>
    <ligand>
        <name>Zn(2+)</name>
        <dbReference type="ChEBI" id="CHEBI:29105"/>
    </ligand>
</feature>
<feature type="transmembrane region" description="Helical" evidence="7">
    <location>
        <begin position="286"/>
        <end position="303"/>
    </location>
</feature>
<dbReference type="PANTHER" id="PTHR20855">
    <property type="entry name" value="ADIPOR/PROGESTIN RECEPTOR-RELATED"/>
    <property type="match status" value="1"/>
</dbReference>
<evidence type="ECO:0000256" key="3">
    <source>
        <dbReference type="ARBA" id="ARBA00022692"/>
    </source>
</evidence>
<keyword evidence="9" id="KW-1185">Reference proteome</keyword>
<accession>A0A7H9HYJ9</accession>
<gene>
    <name evidence="8" type="ORF">HG537_0G04540</name>
</gene>
<evidence type="ECO:0000256" key="2">
    <source>
        <dbReference type="ARBA" id="ARBA00007018"/>
    </source>
</evidence>
<dbReference type="OrthoDB" id="529367at2759"/>
<evidence type="ECO:0000256" key="1">
    <source>
        <dbReference type="ARBA" id="ARBA00004141"/>
    </source>
</evidence>
<evidence type="ECO:0000256" key="4">
    <source>
        <dbReference type="ARBA" id="ARBA00022989"/>
    </source>
</evidence>
<evidence type="ECO:0008006" key="10">
    <source>
        <dbReference type="Google" id="ProtNLM"/>
    </source>
</evidence>
<keyword evidence="6" id="KW-0862">Zinc</keyword>
<dbReference type="AlphaFoldDB" id="A0A7H9HYJ9"/>
<keyword evidence="4 7" id="KW-1133">Transmembrane helix</keyword>
<evidence type="ECO:0000256" key="5">
    <source>
        <dbReference type="ARBA" id="ARBA00023136"/>
    </source>
</evidence>
<keyword evidence="6" id="KW-0479">Metal-binding</keyword>
<reference evidence="8 9" key="1">
    <citation type="submission" date="2020-06" db="EMBL/GenBank/DDBJ databases">
        <title>The yeast mating-type switching endonuclease HO is a domesticated member of an unorthodox homing genetic element family.</title>
        <authorList>
            <person name="Coughlan A.Y."/>
            <person name="Lombardi L."/>
            <person name="Braun-Galleani S."/>
            <person name="Martos A.R."/>
            <person name="Galeote V."/>
            <person name="Bigey F."/>
            <person name="Dequin S."/>
            <person name="Byrne K.P."/>
            <person name="Wolfe K.H."/>
        </authorList>
    </citation>
    <scope>NUCLEOTIDE SEQUENCE [LARGE SCALE GENOMIC DNA]</scope>
    <source>
        <strain evidence="8 9">CBS2947</strain>
    </source>
</reference>
<dbReference type="GO" id="GO:0038023">
    <property type="term" value="F:signaling receptor activity"/>
    <property type="evidence" value="ECO:0007669"/>
    <property type="project" value="TreeGrafter"/>
</dbReference>
<dbReference type="GO" id="GO:0046872">
    <property type="term" value="F:metal ion binding"/>
    <property type="evidence" value="ECO:0007669"/>
    <property type="project" value="UniProtKB-KW"/>
</dbReference>
<dbReference type="GO" id="GO:0006882">
    <property type="term" value="P:intracellular zinc ion homeostasis"/>
    <property type="evidence" value="ECO:0007669"/>
    <property type="project" value="TreeGrafter"/>
</dbReference>
<evidence type="ECO:0000256" key="7">
    <source>
        <dbReference type="SAM" id="Phobius"/>
    </source>
</evidence>
<dbReference type="EMBL" id="CP059273">
    <property type="protein sequence ID" value="QLQ82199.1"/>
    <property type="molecule type" value="Genomic_DNA"/>
</dbReference>
<feature type="binding site" evidence="6">
    <location>
        <position position="284"/>
    </location>
    <ligand>
        <name>Zn(2+)</name>
        <dbReference type="ChEBI" id="CHEBI:29105"/>
    </ligand>
</feature>
<dbReference type="PANTHER" id="PTHR20855:SF52">
    <property type="entry name" value="ADIPONECTIN RECEPTOR PROTEIN"/>
    <property type="match status" value="1"/>
</dbReference>
<dbReference type="Proteomes" id="UP000510647">
    <property type="component" value="Chromosome 7"/>
</dbReference>
<dbReference type="GO" id="GO:0016020">
    <property type="term" value="C:membrane"/>
    <property type="evidence" value="ECO:0007669"/>
    <property type="project" value="UniProtKB-SubCell"/>
</dbReference>
<feature type="transmembrane region" description="Helical" evidence="7">
    <location>
        <begin position="154"/>
        <end position="175"/>
    </location>
</feature>
<protein>
    <recommendedName>
        <fullName evidence="10">HlyIII-domain-containing protein</fullName>
    </recommendedName>
</protein>
<evidence type="ECO:0000313" key="9">
    <source>
        <dbReference type="Proteomes" id="UP000510647"/>
    </source>
</evidence>
<proteinExistence type="inferred from homology"/>